<keyword evidence="1" id="KW-0479">Metal-binding</keyword>
<evidence type="ECO:0000256" key="2">
    <source>
        <dbReference type="ARBA" id="ARBA00023004"/>
    </source>
</evidence>
<gene>
    <name evidence="4" type="ORF">MNB_SV-3-359</name>
</gene>
<feature type="domain" description="Cytochrome c" evidence="3">
    <location>
        <begin position="1"/>
        <end position="104"/>
    </location>
</feature>
<sequence>MGKIVLWILLTLAISAKNNTLEQDCLSCHKAQQIPSNLIYRRYLLKYSTSARMQEAMFGYLKDPNKKSSIMPPQFFLKFPMKESLSLEDKRLRQDIKRYLEQFDVRKKLRLEK</sequence>
<dbReference type="AlphaFoldDB" id="A0A1W1CX74"/>
<evidence type="ECO:0000259" key="3">
    <source>
        <dbReference type="PROSITE" id="PS51007"/>
    </source>
</evidence>
<dbReference type="EMBL" id="FPHI01000051">
    <property type="protein sequence ID" value="SFV70460.1"/>
    <property type="molecule type" value="Genomic_DNA"/>
</dbReference>
<keyword evidence="2" id="KW-0408">Iron</keyword>
<dbReference type="GO" id="GO:0009055">
    <property type="term" value="F:electron transfer activity"/>
    <property type="evidence" value="ECO:0007669"/>
    <property type="project" value="InterPro"/>
</dbReference>
<evidence type="ECO:0000313" key="4">
    <source>
        <dbReference type="EMBL" id="SFV70460.1"/>
    </source>
</evidence>
<dbReference type="PROSITE" id="PS51007">
    <property type="entry name" value="CYTC"/>
    <property type="match status" value="1"/>
</dbReference>
<dbReference type="GO" id="GO:0020037">
    <property type="term" value="F:heme binding"/>
    <property type="evidence" value="ECO:0007669"/>
    <property type="project" value="InterPro"/>
</dbReference>
<evidence type="ECO:0000256" key="1">
    <source>
        <dbReference type="ARBA" id="ARBA00022723"/>
    </source>
</evidence>
<dbReference type="GO" id="GO:0046872">
    <property type="term" value="F:metal ion binding"/>
    <property type="evidence" value="ECO:0007669"/>
    <property type="project" value="UniProtKB-KW"/>
</dbReference>
<protein>
    <recommendedName>
        <fullName evidence="3">Cytochrome c domain-containing protein</fullName>
    </recommendedName>
</protein>
<reference evidence="4" key="1">
    <citation type="submission" date="2016-10" db="EMBL/GenBank/DDBJ databases">
        <authorList>
            <person name="de Groot N.N."/>
        </authorList>
    </citation>
    <scope>NUCLEOTIDE SEQUENCE</scope>
</reference>
<proteinExistence type="predicted"/>
<organism evidence="4">
    <name type="scientific">hydrothermal vent metagenome</name>
    <dbReference type="NCBI Taxonomy" id="652676"/>
    <lineage>
        <taxon>unclassified sequences</taxon>
        <taxon>metagenomes</taxon>
        <taxon>ecological metagenomes</taxon>
    </lineage>
</organism>
<dbReference type="InterPro" id="IPR009056">
    <property type="entry name" value="Cyt_c-like_dom"/>
</dbReference>
<name>A0A1W1CX74_9ZZZZ</name>
<accession>A0A1W1CX74</accession>